<dbReference type="Gene3D" id="1.10.3470.10">
    <property type="entry name" value="ABC transporter involved in vitamin B12 uptake, BtuC"/>
    <property type="match status" value="1"/>
</dbReference>
<keyword evidence="10" id="KW-1185">Reference proteome</keyword>
<evidence type="ECO:0000256" key="7">
    <source>
        <dbReference type="ARBA" id="ARBA00023136"/>
    </source>
</evidence>
<dbReference type="Pfam" id="PF01032">
    <property type="entry name" value="FecCD"/>
    <property type="match status" value="1"/>
</dbReference>
<gene>
    <name evidence="9" type="ORF">GCM10023203_45730</name>
</gene>
<feature type="transmembrane region" description="Helical" evidence="8">
    <location>
        <begin position="163"/>
        <end position="185"/>
    </location>
</feature>
<keyword evidence="3" id="KW-0813">Transport</keyword>
<evidence type="ECO:0000256" key="4">
    <source>
        <dbReference type="ARBA" id="ARBA00022475"/>
    </source>
</evidence>
<dbReference type="SUPFAM" id="SSF81345">
    <property type="entry name" value="ABC transporter involved in vitamin B12 uptake, BtuC"/>
    <property type="match status" value="1"/>
</dbReference>
<dbReference type="RefSeq" id="WP_274232171.1">
    <property type="nucleotide sequence ID" value="NZ_BAABHQ010000015.1"/>
</dbReference>
<accession>A0ABP9EUY0</accession>
<dbReference type="Proteomes" id="UP001500457">
    <property type="component" value="Unassembled WGS sequence"/>
</dbReference>
<feature type="transmembrane region" description="Helical" evidence="8">
    <location>
        <begin position="323"/>
        <end position="340"/>
    </location>
</feature>
<organism evidence="9 10">
    <name type="scientific">Actinomycetospora straminea</name>
    <dbReference type="NCBI Taxonomy" id="663607"/>
    <lineage>
        <taxon>Bacteria</taxon>
        <taxon>Bacillati</taxon>
        <taxon>Actinomycetota</taxon>
        <taxon>Actinomycetes</taxon>
        <taxon>Pseudonocardiales</taxon>
        <taxon>Pseudonocardiaceae</taxon>
        <taxon>Actinomycetospora</taxon>
    </lineage>
</organism>
<name>A0ABP9EUY0_9PSEU</name>
<evidence type="ECO:0000313" key="10">
    <source>
        <dbReference type="Proteomes" id="UP001500457"/>
    </source>
</evidence>
<feature type="transmembrane region" description="Helical" evidence="8">
    <location>
        <begin position="205"/>
        <end position="225"/>
    </location>
</feature>
<dbReference type="CDD" id="cd06550">
    <property type="entry name" value="TM_ABC_iron-siderophores_like"/>
    <property type="match status" value="1"/>
</dbReference>
<protein>
    <submittedName>
        <fullName evidence="9">Iron chelate uptake ABC transporter family permease subunit</fullName>
    </submittedName>
</protein>
<evidence type="ECO:0000313" key="9">
    <source>
        <dbReference type="EMBL" id="GAA4887683.1"/>
    </source>
</evidence>
<proteinExistence type="inferred from homology"/>
<feature type="transmembrane region" description="Helical" evidence="8">
    <location>
        <begin position="110"/>
        <end position="130"/>
    </location>
</feature>
<dbReference type="PANTHER" id="PTHR30472:SF24">
    <property type="entry name" value="FERRIC ENTEROBACTIN TRANSPORT SYSTEM PERMEASE PROTEIN FEPG"/>
    <property type="match status" value="1"/>
</dbReference>
<dbReference type="InterPro" id="IPR000522">
    <property type="entry name" value="ABC_transptr_permease_BtuC"/>
</dbReference>
<comment type="caution">
    <text evidence="9">The sequence shown here is derived from an EMBL/GenBank/DDBJ whole genome shotgun (WGS) entry which is preliminary data.</text>
</comment>
<comment type="subcellular location">
    <subcellularLocation>
        <location evidence="1">Cell membrane</location>
        <topology evidence="1">Multi-pass membrane protein</topology>
    </subcellularLocation>
</comment>
<keyword evidence="4" id="KW-1003">Cell membrane</keyword>
<evidence type="ECO:0000256" key="6">
    <source>
        <dbReference type="ARBA" id="ARBA00022989"/>
    </source>
</evidence>
<evidence type="ECO:0000256" key="5">
    <source>
        <dbReference type="ARBA" id="ARBA00022692"/>
    </source>
</evidence>
<feature type="transmembrane region" description="Helical" evidence="8">
    <location>
        <begin position="252"/>
        <end position="279"/>
    </location>
</feature>
<evidence type="ECO:0000256" key="1">
    <source>
        <dbReference type="ARBA" id="ARBA00004651"/>
    </source>
</evidence>
<feature type="transmembrane region" description="Helical" evidence="8">
    <location>
        <begin position="80"/>
        <end position="98"/>
    </location>
</feature>
<evidence type="ECO:0000256" key="2">
    <source>
        <dbReference type="ARBA" id="ARBA00007935"/>
    </source>
</evidence>
<sequence>MSNTVLPTGPVVRTPRVSLRVHTRTVTGVVVLLVVAVVLAAMALTLGDYRLSLGQVVGALTGSGSRAQQYVVVGLRLPRVAVALVVGAALGVAGAVFQSLARNNLASPDLLGFTTGAATGALVSIVLVGGGPTGTTIGAIVGTLVTALAVQALLGGAVGGYRLVLVGIGVNAVLAALNNFLILRTDLSTAVAAQSWLVGTLNGRSWPEVLAVAVALVLLVPIAVAGSRRLDLLGMGDDVARGLGVTVERTRVVTLLVGVALVGVATAAVGPIAFVALAAPQLARRVTGTTGPGMVAAGLMGAVLLLAGDVLGQRLAAPTQFPAGTMTAAIGGLYLVWLLAREWRAGR</sequence>
<dbReference type="EMBL" id="BAABHQ010000015">
    <property type="protein sequence ID" value="GAA4887683.1"/>
    <property type="molecule type" value="Genomic_DNA"/>
</dbReference>
<evidence type="ECO:0000256" key="3">
    <source>
        <dbReference type="ARBA" id="ARBA00022448"/>
    </source>
</evidence>
<keyword evidence="5 8" id="KW-0812">Transmembrane</keyword>
<dbReference type="InterPro" id="IPR037294">
    <property type="entry name" value="ABC_BtuC-like"/>
</dbReference>
<keyword evidence="7 8" id="KW-0472">Membrane</keyword>
<comment type="similarity">
    <text evidence="2">Belongs to the binding-protein-dependent transport system permease family. FecCD subfamily.</text>
</comment>
<dbReference type="PANTHER" id="PTHR30472">
    <property type="entry name" value="FERRIC ENTEROBACTIN TRANSPORT SYSTEM PERMEASE PROTEIN"/>
    <property type="match status" value="1"/>
</dbReference>
<evidence type="ECO:0000256" key="8">
    <source>
        <dbReference type="SAM" id="Phobius"/>
    </source>
</evidence>
<feature type="transmembrane region" description="Helical" evidence="8">
    <location>
        <begin position="136"/>
        <end position="156"/>
    </location>
</feature>
<keyword evidence="6 8" id="KW-1133">Transmembrane helix</keyword>
<feature type="transmembrane region" description="Helical" evidence="8">
    <location>
        <begin position="26"/>
        <end position="46"/>
    </location>
</feature>
<reference evidence="10" key="1">
    <citation type="journal article" date="2019" name="Int. J. Syst. Evol. Microbiol.">
        <title>The Global Catalogue of Microorganisms (GCM) 10K type strain sequencing project: providing services to taxonomists for standard genome sequencing and annotation.</title>
        <authorList>
            <consortium name="The Broad Institute Genomics Platform"/>
            <consortium name="The Broad Institute Genome Sequencing Center for Infectious Disease"/>
            <person name="Wu L."/>
            <person name="Ma J."/>
        </authorList>
    </citation>
    <scope>NUCLEOTIDE SEQUENCE [LARGE SCALE GENOMIC DNA]</scope>
    <source>
        <strain evidence="10">JCM 17983</strain>
    </source>
</reference>
<feature type="transmembrane region" description="Helical" evidence="8">
    <location>
        <begin position="291"/>
        <end position="311"/>
    </location>
</feature>